<reference evidence="2 3" key="1">
    <citation type="submission" date="2015-01" db="EMBL/GenBank/DDBJ databases">
        <title>Evolution of Trichinella species and genotypes.</title>
        <authorList>
            <person name="Korhonen P.K."/>
            <person name="Edoardo P."/>
            <person name="Giuseppe L.R."/>
            <person name="Gasser R.B."/>
        </authorList>
    </citation>
    <scope>NUCLEOTIDE SEQUENCE [LARGE SCALE GENOMIC DNA]</scope>
    <source>
        <strain evidence="2">ISS417</strain>
    </source>
</reference>
<evidence type="ECO:0000256" key="1">
    <source>
        <dbReference type="SAM" id="MobiDB-lite"/>
    </source>
</evidence>
<name>A0A0V0TDY9_9BILA</name>
<protein>
    <submittedName>
        <fullName evidence="2">Uncharacterized protein</fullName>
    </submittedName>
</protein>
<organism evidence="2 3">
    <name type="scientific">Trichinella murrelli</name>
    <dbReference type="NCBI Taxonomy" id="144512"/>
    <lineage>
        <taxon>Eukaryota</taxon>
        <taxon>Metazoa</taxon>
        <taxon>Ecdysozoa</taxon>
        <taxon>Nematoda</taxon>
        <taxon>Enoplea</taxon>
        <taxon>Dorylaimia</taxon>
        <taxon>Trichinellida</taxon>
        <taxon>Trichinellidae</taxon>
        <taxon>Trichinella</taxon>
    </lineage>
</organism>
<evidence type="ECO:0000313" key="2">
    <source>
        <dbReference type="EMBL" id="KRX37231.1"/>
    </source>
</evidence>
<dbReference type="Proteomes" id="UP000055048">
    <property type="component" value="Unassembled WGS sequence"/>
</dbReference>
<accession>A0A0V0TDY9</accession>
<dbReference type="EMBL" id="JYDJ01000319">
    <property type="protein sequence ID" value="KRX37231.1"/>
    <property type="molecule type" value="Genomic_DNA"/>
</dbReference>
<dbReference type="AlphaFoldDB" id="A0A0V0TDY9"/>
<sequence>MKNQKKKKKQSEGKNELYHEEDATPTSVGSTRRHSFLLPQEASIDPASFQFNILSTGKVPICAWLAWLAACSFTARGELALLFQCVEKNNQQAAIFNSKIDSRRKLCQNSNYEFVIFLHIIYESTRQIPITIKCLYTLESTIINKLICVYFPTAF</sequence>
<comment type="caution">
    <text evidence="2">The sequence shown here is derived from an EMBL/GenBank/DDBJ whole genome shotgun (WGS) entry which is preliminary data.</text>
</comment>
<feature type="compositionally biased region" description="Basic and acidic residues" evidence="1">
    <location>
        <begin position="10"/>
        <end position="22"/>
    </location>
</feature>
<evidence type="ECO:0000313" key="3">
    <source>
        <dbReference type="Proteomes" id="UP000055048"/>
    </source>
</evidence>
<keyword evidence="3" id="KW-1185">Reference proteome</keyword>
<gene>
    <name evidence="2" type="ORF">T05_8641</name>
</gene>
<feature type="region of interest" description="Disordered" evidence="1">
    <location>
        <begin position="1"/>
        <end position="31"/>
    </location>
</feature>
<proteinExistence type="predicted"/>